<dbReference type="EMBL" id="JAIWOZ010000005">
    <property type="protein sequence ID" value="KAH6604736.1"/>
    <property type="molecule type" value="Genomic_DNA"/>
</dbReference>
<sequence>MRFPPTTILEPNSRNTDRAVTIPIDRPLYEWGMISRSIMSRFSSSSTMILYSLRCLHVEPIAPAKHLERPAAVVSPAFEIAHLVHLGFALRILREDALVVDYVGNRAVGVNHLLDPWRRGAALAAASPPPSSAASSARRVYLLLGDRHHVVPVRWSVLGGSPQSLSTDHGLRRWRWILCGTLRFVVLITVVVVVVLVRSFSVVVARLFFPGLVLVVILIPLVDGSIRSHVLNVRHRLIFDN</sequence>
<evidence type="ECO:0000313" key="2">
    <source>
        <dbReference type="EMBL" id="KAH6604736.1"/>
    </source>
</evidence>
<evidence type="ECO:0000313" key="3">
    <source>
        <dbReference type="Proteomes" id="UP000827724"/>
    </source>
</evidence>
<name>A0A9P8QF78_9HYPO</name>
<gene>
    <name evidence="2" type="ORF">Trco_006443</name>
</gene>
<evidence type="ECO:0000256" key="1">
    <source>
        <dbReference type="SAM" id="Phobius"/>
    </source>
</evidence>
<proteinExistence type="predicted"/>
<accession>A0A9P8QF78</accession>
<keyword evidence="1" id="KW-0812">Transmembrane</keyword>
<keyword evidence="1" id="KW-0472">Membrane</keyword>
<protein>
    <submittedName>
        <fullName evidence="2">Uncharacterized protein</fullName>
    </submittedName>
</protein>
<organism evidence="2 3">
    <name type="scientific">Trichoderma cornu-damae</name>
    <dbReference type="NCBI Taxonomy" id="654480"/>
    <lineage>
        <taxon>Eukaryota</taxon>
        <taxon>Fungi</taxon>
        <taxon>Dikarya</taxon>
        <taxon>Ascomycota</taxon>
        <taxon>Pezizomycotina</taxon>
        <taxon>Sordariomycetes</taxon>
        <taxon>Hypocreomycetidae</taxon>
        <taxon>Hypocreales</taxon>
        <taxon>Hypocreaceae</taxon>
        <taxon>Trichoderma</taxon>
    </lineage>
</organism>
<reference evidence="2" key="1">
    <citation type="submission" date="2021-08" db="EMBL/GenBank/DDBJ databases">
        <title>Chromosome-Level Trichoderma cornu-damae using Hi-C Data.</title>
        <authorList>
            <person name="Kim C.S."/>
        </authorList>
    </citation>
    <scope>NUCLEOTIDE SEQUENCE</scope>
    <source>
        <strain evidence="2">KA19-0412C</strain>
    </source>
</reference>
<dbReference type="AlphaFoldDB" id="A0A9P8QF78"/>
<keyword evidence="1" id="KW-1133">Transmembrane helix</keyword>
<comment type="caution">
    <text evidence="2">The sequence shown here is derived from an EMBL/GenBank/DDBJ whole genome shotgun (WGS) entry which is preliminary data.</text>
</comment>
<feature type="transmembrane region" description="Helical" evidence="1">
    <location>
        <begin position="176"/>
        <end position="197"/>
    </location>
</feature>
<feature type="transmembrane region" description="Helical" evidence="1">
    <location>
        <begin position="203"/>
        <end position="222"/>
    </location>
</feature>
<keyword evidence="3" id="KW-1185">Reference proteome</keyword>
<dbReference type="Proteomes" id="UP000827724">
    <property type="component" value="Unassembled WGS sequence"/>
</dbReference>